<feature type="domain" description="C2H2-type" evidence="9">
    <location>
        <begin position="686"/>
        <end position="709"/>
    </location>
</feature>
<evidence type="ECO:0000256" key="2">
    <source>
        <dbReference type="ARBA" id="ARBA00022723"/>
    </source>
</evidence>
<organism evidence="10 11">
    <name type="scientific">Folsomia candida</name>
    <name type="common">Springtail</name>
    <dbReference type="NCBI Taxonomy" id="158441"/>
    <lineage>
        <taxon>Eukaryota</taxon>
        <taxon>Metazoa</taxon>
        <taxon>Ecdysozoa</taxon>
        <taxon>Arthropoda</taxon>
        <taxon>Hexapoda</taxon>
        <taxon>Collembola</taxon>
        <taxon>Entomobryomorpha</taxon>
        <taxon>Isotomoidea</taxon>
        <taxon>Isotomidae</taxon>
        <taxon>Proisotominae</taxon>
        <taxon>Folsomia</taxon>
    </lineage>
</organism>
<dbReference type="GO" id="GO:0005634">
    <property type="term" value="C:nucleus"/>
    <property type="evidence" value="ECO:0007669"/>
    <property type="project" value="UniProtKB-SubCell"/>
</dbReference>
<feature type="compositionally biased region" description="Low complexity" evidence="8">
    <location>
        <begin position="593"/>
        <end position="606"/>
    </location>
</feature>
<gene>
    <name evidence="10" type="ORF">Fcan01_15947</name>
</gene>
<name>A0A226DW18_FOLCA</name>
<dbReference type="Proteomes" id="UP000198287">
    <property type="component" value="Unassembled WGS sequence"/>
</dbReference>
<dbReference type="EMBL" id="LNIX01000010">
    <property type="protein sequence ID" value="OXA49270.1"/>
    <property type="molecule type" value="Genomic_DNA"/>
</dbReference>
<comment type="subcellular location">
    <subcellularLocation>
        <location evidence="1">Nucleus</location>
    </subcellularLocation>
</comment>
<keyword evidence="5" id="KW-0862">Zinc</keyword>
<evidence type="ECO:0000256" key="1">
    <source>
        <dbReference type="ARBA" id="ARBA00004123"/>
    </source>
</evidence>
<dbReference type="GO" id="GO:0008270">
    <property type="term" value="F:zinc ion binding"/>
    <property type="evidence" value="ECO:0007669"/>
    <property type="project" value="UniProtKB-KW"/>
</dbReference>
<evidence type="ECO:0000256" key="3">
    <source>
        <dbReference type="ARBA" id="ARBA00022737"/>
    </source>
</evidence>
<feature type="region of interest" description="Disordered" evidence="8">
    <location>
        <begin position="567"/>
        <end position="612"/>
    </location>
</feature>
<dbReference type="OrthoDB" id="2687452at2759"/>
<evidence type="ECO:0000256" key="5">
    <source>
        <dbReference type="ARBA" id="ARBA00022833"/>
    </source>
</evidence>
<dbReference type="InterPro" id="IPR013087">
    <property type="entry name" value="Znf_C2H2_type"/>
</dbReference>
<dbReference type="InterPro" id="IPR012934">
    <property type="entry name" value="Znf_AD"/>
</dbReference>
<evidence type="ECO:0000256" key="6">
    <source>
        <dbReference type="ARBA" id="ARBA00023242"/>
    </source>
</evidence>
<evidence type="ECO:0000256" key="4">
    <source>
        <dbReference type="ARBA" id="ARBA00022771"/>
    </source>
</evidence>
<dbReference type="InterPro" id="IPR050888">
    <property type="entry name" value="ZnF_C2H2-type_TF"/>
</dbReference>
<evidence type="ECO:0000259" key="9">
    <source>
        <dbReference type="PROSITE" id="PS50157"/>
    </source>
</evidence>
<reference evidence="10 11" key="1">
    <citation type="submission" date="2015-12" db="EMBL/GenBank/DDBJ databases">
        <title>The genome of Folsomia candida.</title>
        <authorList>
            <person name="Faddeeva A."/>
            <person name="Derks M.F."/>
            <person name="Anvar Y."/>
            <person name="Smit S."/>
            <person name="Van Straalen N."/>
            <person name="Roelofs D."/>
        </authorList>
    </citation>
    <scope>NUCLEOTIDE SEQUENCE [LARGE SCALE GENOMIC DNA]</scope>
    <source>
        <strain evidence="10 11">VU population</strain>
        <tissue evidence="10">Whole body</tissue>
    </source>
</reference>
<proteinExistence type="predicted"/>
<dbReference type="Gene3D" id="3.30.160.60">
    <property type="entry name" value="Classic Zinc Finger"/>
    <property type="match status" value="1"/>
</dbReference>
<protein>
    <submittedName>
        <fullName evidence="10">Vascular endothelial zinc finger 1</fullName>
    </submittedName>
</protein>
<keyword evidence="2" id="KW-0479">Metal-binding</keyword>
<dbReference type="PROSITE" id="PS00028">
    <property type="entry name" value="ZINC_FINGER_C2H2_1"/>
    <property type="match status" value="1"/>
</dbReference>
<sequence length="786" mass="87262">MKMGENLTSPDLDMDEEECQIVHEKSTHIESSSPPRTCCFLCSTPIQDLTPIPCHVASKIAICIPLLKNIDPDSATNGEDRPCPVCLYQVIKVWNLHRKIVAIQAQIVTLLTRARQRYRADLIPAKKSRVVPPAKKSRVVPPARRCPLPGLINYRSPSSPSMAIKTESNSTTENGIDMVDTIFVGDWGVVDDTKTVGPESHVFTPRVETPVQKKDGVTHETARYPCSVCGEVFATPGNRIKHEAIRCNVVHPPDLLKKMDIRMYKCGVAGCGKVCEGTKYFCRGTSHPRGDKCLSRYETDAKNSFKSRHNNLNVHTRKVHGKEKRACSVCGKVLSSLQACVAHEAIVCKVSYSPEYLEAMSVYSCEVEGCGRLCYKKVDLERILFVSKWAKTLSKMKNISVVDIGTSSGHIGHINNAQQLQTGKLFNSFRRIDPNFLRRFGTSRRLQFMKMGKNVTSPDHEMDEEECQIVHEKSTHIEASSPSRTCCFLCSILIQDSTPIPYHVARKVAICIPFLKNIDPDSATATNGEHKVCPVCLNQVKKVWSLHRKIVAIQAQIVTILTRARQKNRPDLTPSKNADQSNVVPPPPGENGHPVSHSPSSPRRNPTAPRKTGSTWWTLFSLEFLLKKASLTIQITLKCSDAREPNIFVGGPPILGGTSVCQNITTVPTLRKISNPVISKPEKRKYQCDTCKVVFSNQDNLNLHTAKTHGKLSCSVCGKMLSSPQICVAHEAIVCTSSSHMGHIRLRYNGDKTGSQCFSRHNDKMRINEPGDMDIKICGAVECRNV</sequence>
<dbReference type="SUPFAM" id="SSF57667">
    <property type="entry name" value="beta-beta-alpha zinc fingers"/>
    <property type="match status" value="1"/>
</dbReference>
<dbReference type="AlphaFoldDB" id="A0A226DW18"/>
<dbReference type="SMART" id="SM00355">
    <property type="entry name" value="ZnF_C2H2"/>
    <property type="match status" value="2"/>
</dbReference>
<comment type="caution">
    <text evidence="10">The sequence shown here is derived from an EMBL/GenBank/DDBJ whole genome shotgun (WGS) entry which is preliminary data.</text>
</comment>
<keyword evidence="4 7" id="KW-0863">Zinc-finger</keyword>
<keyword evidence="11" id="KW-1185">Reference proteome</keyword>
<dbReference type="Pfam" id="PF13912">
    <property type="entry name" value="zf-C2H2_6"/>
    <property type="match status" value="2"/>
</dbReference>
<keyword evidence="6" id="KW-0539">Nucleus</keyword>
<dbReference type="SMART" id="SM00868">
    <property type="entry name" value="zf-AD"/>
    <property type="match status" value="2"/>
</dbReference>
<dbReference type="InterPro" id="IPR036236">
    <property type="entry name" value="Znf_C2H2_sf"/>
</dbReference>
<dbReference type="PANTHER" id="PTHR24406">
    <property type="entry name" value="TRANSCRIPTIONAL REPRESSOR CTCFL-RELATED"/>
    <property type="match status" value="1"/>
</dbReference>
<dbReference type="PROSITE" id="PS50157">
    <property type="entry name" value="ZINC_FINGER_C2H2_2"/>
    <property type="match status" value="1"/>
</dbReference>
<accession>A0A226DW18</accession>
<keyword evidence="3" id="KW-0677">Repeat</keyword>
<evidence type="ECO:0000256" key="7">
    <source>
        <dbReference type="PROSITE-ProRule" id="PRU00042"/>
    </source>
</evidence>
<feature type="compositionally biased region" description="Polar residues" evidence="8">
    <location>
        <begin position="574"/>
        <end position="583"/>
    </location>
</feature>
<evidence type="ECO:0000313" key="11">
    <source>
        <dbReference type="Proteomes" id="UP000198287"/>
    </source>
</evidence>
<evidence type="ECO:0000313" key="10">
    <source>
        <dbReference type="EMBL" id="OXA49270.1"/>
    </source>
</evidence>
<evidence type="ECO:0000256" key="8">
    <source>
        <dbReference type="SAM" id="MobiDB-lite"/>
    </source>
</evidence>